<feature type="transmembrane region" description="Helical" evidence="1">
    <location>
        <begin position="133"/>
        <end position="155"/>
    </location>
</feature>
<sequence>MTRTITEFLSRIDDDQRHATTGALAAAVALWVALFAGWVPMPTPPSTRGMTDPGALEAGALADGAIGVATYLLSWGVMMAAMMYPAMVPAIRHYDRQLTERPTIALSGFLLSYSVVWTVIGTVPLLFEALVGIATVVTGAPNLVVGGTLLLIGGYQFTDAKRRALGNCCAPAQMGSKEPQQAIRDGFVAGRDCATTTWPFFLLLVLVGTMDPFWMVTVTGFVVVERLPPWNEELIAAIGTLSAVAGVLVLLPIGLPFP</sequence>
<keyword evidence="1" id="KW-1133">Transmembrane helix</keyword>
<proteinExistence type="predicted"/>
<keyword evidence="1" id="KW-0472">Membrane</keyword>
<dbReference type="EMBL" id="CP039375">
    <property type="protein sequence ID" value="QCD64478.1"/>
    <property type="molecule type" value="Genomic_DNA"/>
</dbReference>
<feature type="transmembrane region" description="Helical" evidence="1">
    <location>
        <begin position="104"/>
        <end position="127"/>
    </location>
</feature>
<keyword evidence="1" id="KW-0812">Transmembrane</keyword>
<accession>A0A4D6K8C2</accession>
<feature type="transmembrane region" description="Helical" evidence="1">
    <location>
        <begin position="21"/>
        <end position="41"/>
    </location>
</feature>
<reference evidence="2 3" key="1">
    <citation type="submission" date="2019-04" db="EMBL/GenBank/DDBJ databases">
        <title>Complete genome sequence of Arthrobacter sp. ZXY-2 associated with effective atrazine degradation and salt adaptation.</title>
        <authorList>
            <person name="Zhao X."/>
        </authorList>
    </citation>
    <scope>NUCLEOTIDE SEQUENCE [LARGE SCALE GENOMIC DNA]</scope>
    <source>
        <strain evidence="3">ZP60</strain>
    </source>
</reference>
<dbReference type="RefSeq" id="WP_015763900.1">
    <property type="nucleotide sequence ID" value="NZ_CP039375.1"/>
</dbReference>
<gene>
    <name evidence="2" type="ORF">E5139_02050</name>
</gene>
<evidence type="ECO:0000313" key="2">
    <source>
        <dbReference type="EMBL" id="QCD64478.1"/>
    </source>
</evidence>
<dbReference type="InterPro" id="IPR018688">
    <property type="entry name" value="PpoB2-like"/>
</dbReference>
<name>A0A4D6K8C2_9EURY</name>
<organism evidence="2 3">
    <name type="scientific">Halomicrobium mukohataei</name>
    <dbReference type="NCBI Taxonomy" id="57705"/>
    <lineage>
        <taxon>Archaea</taxon>
        <taxon>Methanobacteriati</taxon>
        <taxon>Methanobacteriota</taxon>
        <taxon>Stenosarchaea group</taxon>
        <taxon>Halobacteria</taxon>
        <taxon>Halobacteriales</taxon>
        <taxon>Haloarculaceae</taxon>
        <taxon>Halomicrobium</taxon>
    </lineage>
</organism>
<feature type="transmembrane region" description="Helical" evidence="1">
    <location>
        <begin position="234"/>
        <end position="255"/>
    </location>
</feature>
<dbReference type="Proteomes" id="UP000297053">
    <property type="component" value="Chromosome"/>
</dbReference>
<dbReference type="GeneID" id="42177681"/>
<feature type="transmembrane region" description="Helical" evidence="1">
    <location>
        <begin position="200"/>
        <end position="222"/>
    </location>
</feature>
<dbReference type="Pfam" id="PF09948">
    <property type="entry name" value="PpoB2"/>
    <property type="match status" value="1"/>
</dbReference>
<dbReference type="KEGG" id="halz:E5139_02050"/>
<evidence type="ECO:0000313" key="3">
    <source>
        <dbReference type="Proteomes" id="UP000297053"/>
    </source>
</evidence>
<dbReference type="AlphaFoldDB" id="A0A4D6K8C2"/>
<reference evidence="2 3" key="2">
    <citation type="submission" date="2019-04" db="EMBL/GenBank/DDBJ databases">
        <authorList>
            <person name="Yang S."/>
            <person name="Wei W."/>
        </authorList>
    </citation>
    <scope>NUCLEOTIDE SEQUENCE [LARGE SCALE GENOMIC DNA]</scope>
    <source>
        <strain evidence="3">ZP60</strain>
    </source>
</reference>
<dbReference type="OMA" id="YQWTPLK"/>
<evidence type="ECO:0000256" key="1">
    <source>
        <dbReference type="SAM" id="Phobius"/>
    </source>
</evidence>
<protein>
    <submittedName>
        <fullName evidence="2">DUF2182 domain-containing protein</fullName>
    </submittedName>
</protein>
<feature type="transmembrane region" description="Helical" evidence="1">
    <location>
        <begin position="61"/>
        <end position="84"/>
    </location>
</feature>